<feature type="compositionally biased region" description="Low complexity" evidence="1">
    <location>
        <begin position="204"/>
        <end position="254"/>
    </location>
</feature>
<dbReference type="OrthoDB" id="2432613at2759"/>
<feature type="region of interest" description="Disordered" evidence="1">
    <location>
        <begin position="123"/>
        <end position="254"/>
    </location>
</feature>
<evidence type="ECO:0008006" key="5">
    <source>
        <dbReference type="Google" id="ProtNLM"/>
    </source>
</evidence>
<gene>
    <name evidence="3" type="ORF">CONPUDRAFT_85438</name>
</gene>
<evidence type="ECO:0000256" key="1">
    <source>
        <dbReference type="SAM" id="MobiDB-lite"/>
    </source>
</evidence>
<organism evidence="3 4">
    <name type="scientific">Coniophora puteana (strain RWD-64-598)</name>
    <name type="common">Brown rot fungus</name>
    <dbReference type="NCBI Taxonomy" id="741705"/>
    <lineage>
        <taxon>Eukaryota</taxon>
        <taxon>Fungi</taxon>
        <taxon>Dikarya</taxon>
        <taxon>Basidiomycota</taxon>
        <taxon>Agaricomycotina</taxon>
        <taxon>Agaricomycetes</taxon>
        <taxon>Agaricomycetidae</taxon>
        <taxon>Boletales</taxon>
        <taxon>Coniophorineae</taxon>
        <taxon>Coniophoraceae</taxon>
        <taxon>Coniophora</taxon>
    </lineage>
</organism>
<comment type="caution">
    <text evidence="3">The sequence shown here is derived from an EMBL/GenBank/DDBJ whole genome shotgun (WGS) entry which is preliminary data.</text>
</comment>
<name>A0A5M3M856_CONPW</name>
<feature type="compositionally biased region" description="Low complexity" evidence="1">
    <location>
        <begin position="152"/>
        <end position="194"/>
    </location>
</feature>
<protein>
    <recommendedName>
        <fullName evidence="5">Ser-Thr-rich glycosyl-phosphatidyl-inositol-anchored membrane family-domain-containing protein</fullName>
    </recommendedName>
</protein>
<reference evidence="4" key="1">
    <citation type="journal article" date="2012" name="Science">
        <title>The Paleozoic origin of enzymatic lignin decomposition reconstructed from 31 fungal genomes.</title>
        <authorList>
            <person name="Floudas D."/>
            <person name="Binder M."/>
            <person name="Riley R."/>
            <person name="Barry K."/>
            <person name="Blanchette R.A."/>
            <person name="Henrissat B."/>
            <person name="Martinez A.T."/>
            <person name="Otillar R."/>
            <person name="Spatafora J.W."/>
            <person name="Yadav J.S."/>
            <person name="Aerts A."/>
            <person name="Benoit I."/>
            <person name="Boyd A."/>
            <person name="Carlson A."/>
            <person name="Copeland A."/>
            <person name="Coutinho P.M."/>
            <person name="de Vries R.P."/>
            <person name="Ferreira P."/>
            <person name="Findley K."/>
            <person name="Foster B."/>
            <person name="Gaskell J."/>
            <person name="Glotzer D."/>
            <person name="Gorecki P."/>
            <person name="Heitman J."/>
            <person name="Hesse C."/>
            <person name="Hori C."/>
            <person name="Igarashi K."/>
            <person name="Jurgens J.A."/>
            <person name="Kallen N."/>
            <person name="Kersten P."/>
            <person name="Kohler A."/>
            <person name="Kuees U."/>
            <person name="Kumar T.K.A."/>
            <person name="Kuo A."/>
            <person name="LaButti K."/>
            <person name="Larrondo L.F."/>
            <person name="Lindquist E."/>
            <person name="Ling A."/>
            <person name="Lombard V."/>
            <person name="Lucas S."/>
            <person name="Lundell T."/>
            <person name="Martin R."/>
            <person name="McLaughlin D.J."/>
            <person name="Morgenstern I."/>
            <person name="Morin E."/>
            <person name="Murat C."/>
            <person name="Nagy L.G."/>
            <person name="Nolan M."/>
            <person name="Ohm R.A."/>
            <person name="Patyshakuliyeva A."/>
            <person name="Rokas A."/>
            <person name="Ruiz-Duenas F.J."/>
            <person name="Sabat G."/>
            <person name="Salamov A."/>
            <person name="Samejima M."/>
            <person name="Schmutz J."/>
            <person name="Slot J.C."/>
            <person name="St John F."/>
            <person name="Stenlid J."/>
            <person name="Sun H."/>
            <person name="Sun S."/>
            <person name="Syed K."/>
            <person name="Tsang A."/>
            <person name="Wiebenga A."/>
            <person name="Young D."/>
            <person name="Pisabarro A."/>
            <person name="Eastwood D.C."/>
            <person name="Martin F."/>
            <person name="Cullen D."/>
            <person name="Grigoriev I.V."/>
            <person name="Hibbett D.S."/>
        </authorList>
    </citation>
    <scope>NUCLEOTIDE SEQUENCE [LARGE SCALE GENOMIC DNA]</scope>
    <source>
        <strain evidence="4">RWD-64-598 SS2</strain>
    </source>
</reference>
<dbReference type="PANTHER" id="PTHR40633">
    <property type="entry name" value="MATRIX PROTEIN, PUTATIVE (AFU_ORTHOLOGUE AFUA_8G05410)-RELATED"/>
    <property type="match status" value="1"/>
</dbReference>
<evidence type="ECO:0000313" key="3">
    <source>
        <dbReference type="EMBL" id="EIW75116.1"/>
    </source>
</evidence>
<dbReference type="AlphaFoldDB" id="A0A5M3M856"/>
<dbReference type="GeneID" id="19210953"/>
<accession>A0A5M3M856</accession>
<dbReference type="Proteomes" id="UP000053558">
    <property type="component" value="Unassembled WGS sequence"/>
</dbReference>
<feature type="signal peptide" evidence="2">
    <location>
        <begin position="1"/>
        <end position="19"/>
    </location>
</feature>
<feature type="chain" id="PRO_5024300456" description="Ser-Thr-rich glycosyl-phosphatidyl-inositol-anchored membrane family-domain-containing protein" evidence="2">
    <location>
        <begin position="20"/>
        <end position="278"/>
    </location>
</feature>
<evidence type="ECO:0000313" key="4">
    <source>
        <dbReference type="Proteomes" id="UP000053558"/>
    </source>
</evidence>
<sequence>MRFLTAVLASLSIVSVVYADPNPNEPGPGDVFIQGQTCKVGWAADTTGQWKQMTIELKTGDNFNMVSLMSVATVDGTDPTKTTFEYPCPTVSPHSPIYFYQFSQQGSANNYWTGRFTITDNAKDVVPPTQSTQPNGEQIPWGTGSIVGGASSGSSTVSQQSTTGLTSSGSSAGAPPPTVSVSSGTSAPAPSSGSGTSGSGTGSSGSSSGSPTPATSSPAITTSNSVVVLTSTAADSGSSSPTASPSGNSNGAASGVSTQGFLGRIAVALGAAALVSLL</sequence>
<proteinExistence type="predicted"/>
<dbReference type="KEGG" id="cput:CONPUDRAFT_85438"/>
<dbReference type="EMBL" id="JH711589">
    <property type="protein sequence ID" value="EIW75116.1"/>
    <property type="molecule type" value="Genomic_DNA"/>
</dbReference>
<keyword evidence="4" id="KW-1185">Reference proteome</keyword>
<keyword evidence="2" id="KW-0732">Signal</keyword>
<dbReference type="PANTHER" id="PTHR40633:SF1">
    <property type="entry name" value="GPI ANCHORED SERINE-THREONINE RICH PROTEIN (AFU_ORTHOLOGUE AFUA_1G03630)"/>
    <property type="match status" value="1"/>
</dbReference>
<evidence type="ECO:0000256" key="2">
    <source>
        <dbReference type="SAM" id="SignalP"/>
    </source>
</evidence>
<dbReference type="OMA" id="WTGRFTI"/>
<dbReference type="InterPro" id="IPR052982">
    <property type="entry name" value="SRP1/TIP1-like"/>
</dbReference>
<dbReference type="RefSeq" id="XP_007774548.1">
    <property type="nucleotide sequence ID" value="XM_007776358.1"/>
</dbReference>